<keyword evidence="4 7" id="KW-0486">Methionine biosynthesis</keyword>
<dbReference type="PANTHER" id="PTHR20919">
    <property type="entry name" value="HOMOSERINE O-SUCCINYLTRANSFERASE"/>
    <property type="match status" value="1"/>
</dbReference>
<evidence type="ECO:0000256" key="5">
    <source>
        <dbReference type="ARBA" id="ARBA00023315"/>
    </source>
</evidence>
<dbReference type="CDD" id="cd03131">
    <property type="entry name" value="GATase1_HTS"/>
    <property type="match status" value="1"/>
</dbReference>
<feature type="site" description="Important for acyl-CoA specificity" evidence="7">
    <location>
        <position position="111"/>
    </location>
</feature>
<dbReference type="NCBIfam" id="TIGR01001">
    <property type="entry name" value="metA"/>
    <property type="match status" value="1"/>
</dbReference>
<feature type="binding site" evidence="7">
    <location>
        <position position="248"/>
    </location>
    <ligand>
        <name>substrate</name>
    </ligand>
</feature>
<name>A0ABT9LSE2_9BACL</name>
<evidence type="ECO:0000256" key="2">
    <source>
        <dbReference type="ARBA" id="ARBA00022605"/>
    </source>
</evidence>
<accession>A0ABT9LSE2</accession>
<comment type="pathway">
    <text evidence="7">Amino-acid biosynthesis; L-methionine biosynthesis via de novo pathway; O-acetyl-L-homoserine from L-homoserine: step 1/1.</text>
</comment>
<dbReference type="Proteomes" id="UP001229209">
    <property type="component" value="Unassembled WGS sequence"/>
</dbReference>
<evidence type="ECO:0000256" key="1">
    <source>
        <dbReference type="ARBA" id="ARBA00022490"/>
    </source>
</evidence>
<comment type="subcellular location">
    <subcellularLocation>
        <location evidence="7">Cytoplasm</location>
    </subcellularLocation>
</comment>
<dbReference type="PANTHER" id="PTHR20919:SF0">
    <property type="entry name" value="HOMOSERINE O-SUCCINYLTRANSFERASE"/>
    <property type="match status" value="1"/>
</dbReference>
<feature type="active site" description="Proton acceptor" evidence="7">
    <location>
        <position position="234"/>
    </location>
</feature>
<feature type="site" description="Important for substrate specificity" evidence="7">
    <location>
        <position position="191"/>
    </location>
</feature>
<gene>
    <name evidence="7" type="primary">metAA</name>
    <name evidence="8" type="ORF">J2S04_000096</name>
</gene>
<evidence type="ECO:0000256" key="4">
    <source>
        <dbReference type="ARBA" id="ARBA00023167"/>
    </source>
</evidence>
<evidence type="ECO:0000256" key="6">
    <source>
        <dbReference type="ARBA" id="ARBA00049043"/>
    </source>
</evidence>
<comment type="similarity">
    <text evidence="7">Belongs to the MetA family.</text>
</comment>
<dbReference type="PIRSF" id="PIRSF000450">
    <property type="entry name" value="H_ser_succinyltr"/>
    <property type="match status" value="1"/>
</dbReference>
<comment type="function">
    <text evidence="7">Transfers an acetyl group from acetyl-CoA to L-homoserine, forming acetyl-L-homoserine.</text>
</comment>
<feature type="active site" evidence="7">
    <location>
        <position position="236"/>
    </location>
</feature>
<dbReference type="Gene3D" id="3.40.50.880">
    <property type="match status" value="1"/>
</dbReference>
<evidence type="ECO:0000313" key="9">
    <source>
        <dbReference type="Proteomes" id="UP001229209"/>
    </source>
</evidence>
<dbReference type="InterPro" id="IPR029062">
    <property type="entry name" value="Class_I_gatase-like"/>
</dbReference>
<feature type="active site" description="Acyl-thioester intermediate" evidence="7">
    <location>
        <position position="142"/>
    </location>
</feature>
<comment type="caution">
    <text evidence="7">Lacks conserved residue(s) required for the propagation of feature annotation.</text>
</comment>
<dbReference type="RefSeq" id="WP_306952610.1">
    <property type="nucleotide sequence ID" value="NZ_JAURUO010000001.1"/>
</dbReference>
<feature type="binding site" evidence="7">
    <location>
        <position position="191"/>
    </location>
    <ligand>
        <name>substrate</name>
    </ligand>
</feature>
<comment type="caution">
    <text evidence="8">The sequence shown here is derived from an EMBL/GenBank/DDBJ whole genome shotgun (WGS) entry which is preliminary data.</text>
</comment>
<sequence length="304" mass="35371">MPIKLPEGLPAKRVLEQEHVFVMDEQRAFHQDIRPLKILILNLMPIKETAETQLLRLLGNTPLQVEITLLRMETHQAKNTSTEHLQAFYTTFRDIERQNFDGMIVTGAPIEHLPFEEVAYWPELTRILDWSRQHVTSTIHICWGAQAGLYHHYGIAKRPLAEKMFGVFTHEICLDIPLVRGFDEGFLAPHSRHSTVDEKDVLACPELQLISKSKEAGVYIVATEDGQQIFVTGHSEYDRETLAEEYHRDTERQLQVPLPKNYFPNDDPSQTPLHNWRSHAYLLFSNWLNYYVYQQTPYDLSSLH</sequence>
<dbReference type="Pfam" id="PF04204">
    <property type="entry name" value="HTS"/>
    <property type="match status" value="1"/>
</dbReference>
<dbReference type="HAMAP" id="MF_00295">
    <property type="entry name" value="MetA_acyltransf"/>
    <property type="match status" value="1"/>
</dbReference>
<dbReference type="EMBL" id="JAURUO010000001">
    <property type="protein sequence ID" value="MDP9727174.1"/>
    <property type="molecule type" value="Genomic_DNA"/>
</dbReference>
<protein>
    <recommendedName>
        <fullName evidence="7">Homoserine O-acetyltransferase</fullName>
        <shortName evidence="7">HAT</shortName>
        <ecNumber evidence="7">2.3.1.31</ecNumber>
    </recommendedName>
    <alternativeName>
        <fullName evidence="7">Homoserine transacetylase</fullName>
        <shortName evidence="7">HTA</shortName>
    </alternativeName>
</protein>
<proteinExistence type="inferred from homology"/>
<keyword evidence="2 7" id="KW-0028">Amino-acid biosynthesis</keyword>
<dbReference type="InterPro" id="IPR005697">
    <property type="entry name" value="HST_MetA"/>
</dbReference>
<reference evidence="8 9" key="1">
    <citation type="submission" date="2023-07" db="EMBL/GenBank/DDBJ databases">
        <title>Genomic Encyclopedia of Type Strains, Phase IV (KMG-IV): sequencing the most valuable type-strain genomes for metagenomic binning, comparative biology and taxonomic classification.</title>
        <authorList>
            <person name="Goeker M."/>
        </authorList>
    </citation>
    <scope>NUCLEOTIDE SEQUENCE [LARGE SCALE GENOMIC DNA]</scope>
    <source>
        <strain evidence="8 9">DSM 25924</strain>
    </source>
</reference>
<organism evidence="8 9">
    <name type="scientific">Alicyclobacillus tolerans</name>
    <dbReference type="NCBI Taxonomy" id="90970"/>
    <lineage>
        <taxon>Bacteria</taxon>
        <taxon>Bacillati</taxon>
        <taxon>Bacillota</taxon>
        <taxon>Bacilli</taxon>
        <taxon>Bacillales</taxon>
        <taxon>Alicyclobacillaceae</taxon>
        <taxon>Alicyclobacillus</taxon>
    </lineage>
</organism>
<evidence type="ECO:0000256" key="3">
    <source>
        <dbReference type="ARBA" id="ARBA00022679"/>
    </source>
</evidence>
<keyword evidence="3 7" id="KW-0808">Transferase</keyword>
<keyword evidence="9" id="KW-1185">Reference proteome</keyword>
<dbReference type="InterPro" id="IPR033752">
    <property type="entry name" value="MetA_family"/>
</dbReference>
<evidence type="ECO:0000313" key="8">
    <source>
        <dbReference type="EMBL" id="MDP9727174.1"/>
    </source>
</evidence>
<comment type="catalytic activity">
    <reaction evidence="6 7">
        <text>L-homoserine + acetyl-CoA = O-acetyl-L-homoserine + CoA</text>
        <dbReference type="Rhea" id="RHEA:13701"/>
        <dbReference type="ChEBI" id="CHEBI:57287"/>
        <dbReference type="ChEBI" id="CHEBI:57288"/>
        <dbReference type="ChEBI" id="CHEBI:57476"/>
        <dbReference type="ChEBI" id="CHEBI:57716"/>
        <dbReference type="EC" id="2.3.1.31"/>
    </reaction>
</comment>
<dbReference type="SUPFAM" id="SSF52317">
    <property type="entry name" value="Class I glutamine amidotransferase-like"/>
    <property type="match status" value="1"/>
</dbReference>
<keyword evidence="1 7" id="KW-0963">Cytoplasm</keyword>
<dbReference type="EC" id="2.3.1.31" evidence="7"/>
<evidence type="ECO:0000256" key="7">
    <source>
        <dbReference type="HAMAP-Rule" id="MF_00295"/>
    </source>
</evidence>
<feature type="binding site" evidence="7">
    <location>
        <position position="163"/>
    </location>
    <ligand>
        <name>substrate</name>
    </ligand>
</feature>
<keyword evidence="5 7" id="KW-0012">Acyltransferase</keyword>
<dbReference type="GO" id="GO:0008899">
    <property type="term" value="F:homoserine O-succinyltransferase activity"/>
    <property type="evidence" value="ECO:0007669"/>
    <property type="project" value="UniProtKB-EC"/>
</dbReference>